<comment type="caution">
    <text evidence="1">The sequence shown here is derived from an EMBL/GenBank/DDBJ whole genome shotgun (WGS) entry which is preliminary data.</text>
</comment>
<keyword evidence="2" id="KW-1185">Reference proteome</keyword>
<organism evidence="1 2">
    <name type="scientific">Clostridium aquiflavi</name>
    <dbReference type="NCBI Taxonomy" id="3073603"/>
    <lineage>
        <taxon>Bacteria</taxon>
        <taxon>Bacillati</taxon>
        <taxon>Bacillota</taxon>
        <taxon>Clostridia</taxon>
        <taxon>Eubacteriales</taxon>
        <taxon>Clostridiaceae</taxon>
        <taxon>Clostridium</taxon>
    </lineage>
</organism>
<dbReference type="RefSeq" id="WP_252212780.1">
    <property type="nucleotide sequence ID" value="NZ_JAVJAN010000026.1"/>
</dbReference>
<gene>
    <name evidence="1" type="ORF">RGC78_10475</name>
</gene>
<reference evidence="1 2" key="1">
    <citation type="submission" date="2023-09" db="EMBL/GenBank/DDBJ databases">
        <authorList>
            <person name="Zhai L."/>
        </authorList>
    </citation>
    <scope>NUCLEOTIDE SEQUENCE [LARGE SCALE GENOMIC DNA]</scope>
    <source>
        <strain evidence="1 2">5 N-1</strain>
    </source>
</reference>
<dbReference type="EMBL" id="JAVJAN010000026">
    <property type="protein sequence ID" value="MDR5587892.1"/>
    <property type="molecule type" value="Genomic_DNA"/>
</dbReference>
<sequence>MNDIIFKTVDGVVYAGKVTYFGKEELSVKNLNILNEFEEKDVPALKENVYEDGDVWFYTNKIIWYKNRR</sequence>
<dbReference type="Proteomes" id="UP001256646">
    <property type="component" value="Unassembled WGS sequence"/>
</dbReference>
<proteinExistence type="predicted"/>
<protein>
    <submittedName>
        <fullName evidence="1">Uncharacterized protein</fullName>
    </submittedName>
</protein>
<name>A0ABU1EHM5_9CLOT</name>
<evidence type="ECO:0000313" key="1">
    <source>
        <dbReference type="EMBL" id="MDR5587892.1"/>
    </source>
</evidence>
<accession>A0ABU1EHM5</accession>
<evidence type="ECO:0000313" key="2">
    <source>
        <dbReference type="Proteomes" id="UP001256646"/>
    </source>
</evidence>